<sequence>KLTKQEQEDENTQTDQLQCEQNISQTRTDFDDLNGKSVAPGAANLPSNFERNPTVNESGIDVLLQLVL</sequence>
<evidence type="ECO:0000256" key="1">
    <source>
        <dbReference type="SAM" id="MobiDB-lite"/>
    </source>
</evidence>
<dbReference type="EMBL" id="LXQA010456890">
    <property type="protein sequence ID" value="MCI53043.1"/>
    <property type="molecule type" value="Genomic_DNA"/>
</dbReference>
<feature type="region of interest" description="Disordered" evidence="1">
    <location>
        <begin position="1"/>
        <end position="54"/>
    </location>
</feature>
<name>A0A392SW59_9FABA</name>
<accession>A0A392SW59</accession>
<dbReference type="AlphaFoldDB" id="A0A392SW59"/>
<keyword evidence="3" id="KW-1185">Reference proteome</keyword>
<protein>
    <submittedName>
        <fullName evidence="2">Uncharacterized protein</fullName>
    </submittedName>
</protein>
<comment type="caution">
    <text evidence="2">The sequence shown here is derived from an EMBL/GenBank/DDBJ whole genome shotgun (WGS) entry which is preliminary data.</text>
</comment>
<organism evidence="2 3">
    <name type="scientific">Trifolium medium</name>
    <dbReference type="NCBI Taxonomy" id="97028"/>
    <lineage>
        <taxon>Eukaryota</taxon>
        <taxon>Viridiplantae</taxon>
        <taxon>Streptophyta</taxon>
        <taxon>Embryophyta</taxon>
        <taxon>Tracheophyta</taxon>
        <taxon>Spermatophyta</taxon>
        <taxon>Magnoliopsida</taxon>
        <taxon>eudicotyledons</taxon>
        <taxon>Gunneridae</taxon>
        <taxon>Pentapetalae</taxon>
        <taxon>rosids</taxon>
        <taxon>fabids</taxon>
        <taxon>Fabales</taxon>
        <taxon>Fabaceae</taxon>
        <taxon>Papilionoideae</taxon>
        <taxon>50 kb inversion clade</taxon>
        <taxon>NPAAA clade</taxon>
        <taxon>Hologalegina</taxon>
        <taxon>IRL clade</taxon>
        <taxon>Trifolieae</taxon>
        <taxon>Trifolium</taxon>
    </lineage>
</organism>
<feature type="non-terminal residue" evidence="2">
    <location>
        <position position="1"/>
    </location>
</feature>
<proteinExistence type="predicted"/>
<feature type="compositionally biased region" description="Polar residues" evidence="1">
    <location>
        <begin position="45"/>
        <end position="54"/>
    </location>
</feature>
<dbReference type="Proteomes" id="UP000265520">
    <property type="component" value="Unassembled WGS sequence"/>
</dbReference>
<evidence type="ECO:0000313" key="3">
    <source>
        <dbReference type="Proteomes" id="UP000265520"/>
    </source>
</evidence>
<evidence type="ECO:0000313" key="2">
    <source>
        <dbReference type="EMBL" id="MCI53043.1"/>
    </source>
</evidence>
<reference evidence="2 3" key="1">
    <citation type="journal article" date="2018" name="Front. Plant Sci.">
        <title>Red Clover (Trifolium pratense) and Zigzag Clover (T. medium) - A Picture of Genomic Similarities and Differences.</title>
        <authorList>
            <person name="Dluhosova J."/>
            <person name="Istvanek J."/>
            <person name="Nedelnik J."/>
            <person name="Repkova J."/>
        </authorList>
    </citation>
    <scope>NUCLEOTIDE SEQUENCE [LARGE SCALE GENOMIC DNA]</scope>
    <source>
        <strain evidence="3">cv. 10/8</strain>
        <tissue evidence="2">Leaf</tissue>
    </source>
</reference>